<dbReference type="PANTHER" id="PTHR11669">
    <property type="entry name" value="REPLICATION FACTOR C / DNA POLYMERASE III GAMMA-TAU SUBUNIT"/>
    <property type="match status" value="1"/>
</dbReference>
<keyword evidence="2" id="KW-1185">Reference proteome</keyword>
<dbReference type="GO" id="GO:0006261">
    <property type="term" value="P:DNA-templated DNA replication"/>
    <property type="evidence" value="ECO:0007669"/>
    <property type="project" value="TreeGrafter"/>
</dbReference>
<dbReference type="InterPro" id="IPR027417">
    <property type="entry name" value="P-loop_NTPase"/>
</dbReference>
<evidence type="ECO:0000313" key="1">
    <source>
        <dbReference type="EMBL" id="QLY40331.1"/>
    </source>
</evidence>
<dbReference type="KEGG" id="tbk:HF295_05435"/>
<dbReference type="Proteomes" id="UP000512167">
    <property type="component" value="Chromosome"/>
</dbReference>
<protein>
    <recommendedName>
        <fullName evidence="3">DNA polymerase III subunit delta</fullName>
    </recommendedName>
</protein>
<reference evidence="1 2" key="1">
    <citation type="submission" date="2020-04" db="EMBL/GenBank/DDBJ databases">
        <authorList>
            <person name="Zheng R.K."/>
            <person name="Sun C.M."/>
        </authorList>
    </citation>
    <scope>NUCLEOTIDE SEQUENCE [LARGE SCALE GENOMIC DNA]</scope>
    <source>
        <strain evidence="2">zrk29</strain>
    </source>
</reference>
<dbReference type="InterPro" id="IPR050238">
    <property type="entry name" value="DNA_Rep/Repair_Clamp_Loader"/>
</dbReference>
<dbReference type="SUPFAM" id="SSF52540">
    <property type="entry name" value="P-loop containing nucleoside triphosphate hydrolases"/>
    <property type="match status" value="1"/>
</dbReference>
<dbReference type="Pfam" id="PF13177">
    <property type="entry name" value="DNA_pol3_delta2"/>
    <property type="match status" value="1"/>
</dbReference>
<gene>
    <name evidence="1" type="ORF">HF295_05435</name>
</gene>
<sequence length="336" mass="39008">MIYKSWLDLSKEQMVVSRLLQNHIKLNRLNHAYIFEGVKGTKKLETALFFTKAMMCQNKDDELNPCNQCHECLRVDHLTHPNLFIVEPDGQMIKKEQIKQLIDEFSKTSLESGPRVNIIQEADKFNLSSANALLKTMEEPGEDIYQIMITENIQSLLPTIRSRGELIHFKELDRKLIRQKLQEMEILSSYANPISQYTSDIDAAIEIAKDDLMIEIIDLVISIYEAFLDSKKSAVITFLETSGKVLSDQSRTEFFLDFMILFQKDIIQKMLKNENICFLNHHIMIEKLAKKINLVLAKEQLEQMLELSKRIKYNINLPLALNQLILVLERGYKNAL</sequence>
<proteinExistence type="predicted"/>
<dbReference type="AlphaFoldDB" id="A0A7L6N451"/>
<evidence type="ECO:0000313" key="2">
    <source>
        <dbReference type="Proteomes" id="UP000512167"/>
    </source>
</evidence>
<name>A0A7L6N451_9MOLU</name>
<evidence type="ECO:0008006" key="3">
    <source>
        <dbReference type="Google" id="ProtNLM"/>
    </source>
</evidence>
<organism evidence="1 2">
    <name type="scientific">Hujiaoplasma nucleasis</name>
    <dbReference type="NCBI Taxonomy" id="2725268"/>
    <lineage>
        <taxon>Bacteria</taxon>
        <taxon>Bacillati</taxon>
        <taxon>Mycoplasmatota</taxon>
        <taxon>Mollicutes</taxon>
        <taxon>Candidatus Izemoplasmatales</taxon>
        <taxon>Hujiaoplasmataceae</taxon>
        <taxon>Hujiaoplasma</taxon>
    </lineage>
</organism>
<dbReference type="Gene3D" id="3.40.50.300">
    <property type="entry name" value="P-loop containing nucleotide triphosphate hydrolases"/>
    <property type="match status" value="1"/>
</dbReference>
<dbReference type="PANTHER" id="PTHR11669:SF8">
    <property type="entry name" value="DNA POLYMERASE III SUBUNIT DELTA"/>
    <property type="match status" value="1"/>
</dbReference>
<accession>A0A7L6N451</accession>
<dbReference type="EMBL" id="CP051151">
    <property type="protein sequence ID" value="QLY40331.1"/>
    <property type="molecule type" value="Genomic_DNA"/>
</dbReference>
<dbReference type="RefSeq" id="WP_312031161.1">
    <property type="nucleotide sequence ID" value="NZ_CP051151.1"/>
</dbReference>